<comment type="caution">
    <text evidence="2">The sequence shown here is derived from an EMBL/GenBank/DDBJ whole genome shotgun (WGS) entry which is preliminary data.</text>
</comment>
<organism evidence="2 3">
    <name type="scientific">Thalassospira profundimaris</name>
    <dbReference type="NCBI Taxonomy" id="502049"/>
    <lineage>
        <taxon>Bacteria</taxon>
        <taxon>Pseudomonadati</taxon>
        <taxon>Pseudomonadota</taxon>
        <taxon>Alphaproteobacteria</taxon>
        <taxon>Rhodospirillales</taxon>
        <taxon>Thalassospiraceae</taxon>
        <taxon>Thalassospira</taxon>
    </lineage>
</organism>
<keyword evidence="1" id="KW-0812">Transmembrane</keyword>
<feature type="transmembrane region" description="Helical" evidence="1">
    <location>
        <begin position="58"/>
        <end position="80"/>
    </location>
</feature>
<name>A0A367V670_9PROT</name>
<evidence type="ECO:0000256" key="1">
    <source>
        <dbReference type="SAM" id="Phobius"/>
    </source>
</evidence>
<evidence type="ECO:0000313" key="3">
    <source>
        <dbReference type="Proteomes" id="UP000253061"/>
    </source>
</evidence>
<dbReference type="EMBL" id="JPWB01000009">
    <property type="protein sequence ID" value="RCK19852.1"/>
    <property type="molecule type" value="Genomic_DNA"/>
</dbReference>
<proteinExistence type="predicted"/>
<evidence type="ECO:0000313" key="2">
    <source>
        <dbReference type="EMBL" id="RCK19852.1"/>
    </source>
</evidence>
<dbReference type="Proteomes" id="UP000253061">
    <property type="component" value="Unassembled WGS sequence"/>
</dbReference>
<gene>
    <name evidence="2" type="ORF">TH6_17735</name>
</gene>
<feature type="transmembrane region" description="Helical" evidence="1">
    <location>
        <begin position="112"/>
        <end position="145"/>
    </location>
</feature>
<feature type="transmembrane region" description="Helical" evidence="1">
    <location>
        <begin position="20"/>
        <end position="46"/>
    </location>
</feature>
<dbReference type="AlphaFoldDB" id="A0A367V670"/>
<protein>
    <submittedName>
        <fullName evidence="2">Uncharacterized protein</fullName>
    </submittedName>
</protein>
<dbReference type="RefSeq" id="WP_062956139.1">
    <property type="nucleotide sequence ID" value="NZ_JPWB01000009.1"/>
</dbReference>
<accession>A0A367V670</accession>
<sequence length="189" mass="21519">MSNLFDLETKKKAYQFWRVLFVSAAKCSWISLTIIGTVMMSTFIALITSTQSVVQVTYSLNILFYSFVAMVAAVGGHFSLRCYMQAVDEELFTAGYRTWFERFRRSKPILELIPIMILHIVVLGMFVCGILYQIAVFGFAGYAFVTSFSDIRHDFVCDAELTRVLTVSRYEPTEDCVDFVSRHLSDSGL</sequence>
<keyword evidence="1" id="KW-1133">Transmembrane helix</keyword>
<reference evidence="2 3" key="1">
    <citation type="submission" date="2014-07" db="EMBL/GenBank/DDBJ databases">
        <title>Draft genome sequence of Thalassospira profundimaris R8-17.</title>
        <authorList>
            <person name="Lai Q."/>
            <person name="Shao Z."/>
        </authorList>
    </citation>
    <scope>NUCLEOTIDE SEQUENCE [LARGE SCALE GENOMIC DNA]</scope>
    <source>
        <strain evidence="2 3">R8-17</strain>
    </source>
</reference>
<keyword evidence="1" id="KW-0472">Membrane</keyword>